<feature type="chain" id="PRO_5043553302" evidence="3">
    <location>
        <begin position="25"/>
        <end position="622"/>
    </location>
</feature>
<feature type="region of interest" description="Disordered" evidence="2">
    <location>
        <begin position="481"/>
        <end position="507"/>
    </location>
</feature>
<keyword evidence="1" id="KW-0175">Coiled coil</keyword>
<organism evidence="4 5">
    <name type="scientific">Tetragonisca angustula</name>
    <dbReference type="NCBI Taxonomy" id="166442"/>
    <lineage>
        <taxon>Eukaryota</taxon>
        <taxon>Metazoa</taxon>
        <taxon>Ecdysozoa</taxon>
        <taxon>Arthropoda</taxon>
        <taxon>Hexapoda</taxon>
        <taxon>Insecta</taxon>
        <taxon>Pterygota</taxon>
        <taxon>Neoptera</taxon>
        <taxon>Endopterygota</taxon>
        <taxon>Hymenoptera</taxon>
        <taxon>Apocrita</taxon>
        <taxon>Aculeata</taxon>
        <taxon>Apoidea</taxon>
        <taxon>Anthophila</taxon>
        <taxon>Apidae</taxon>
        <taxon>Tetragonisca</taxon>
    </lineage>
</organism>
<dbReference type="AlphaFoldDB" id="A0AAW1A3J2"/>
<reference evidence="4 5" key="1">
    <citation type="submission" date="2024-05" db="EMBL/GenBank/DDBJ databases">
        <title>The nuclear and mitochondrial genome assemblies of Tetragonisca angustula (Apidae: Meliponini), a tiny yet remarkable pollinator in the Neotropics.</title>
        <authorList>
            <person name="Ferrari R."/>
            <person name="Ricardo P.C."/>
            <person name="Dias F.C."/>
            <person name="Araujo N.S."/>
            <person name="Soares D.O."/>
            <person name="Zhou Q.-S."/>
            <person name="Zhu C.-D."/>
            <person name="Coutinho L."/>
            <person name="Airas M.C."/>
            <person name="Batista T.M."/>
        </authorList>
    </citation>
    <scope>NUCLEOTIDE SEQUENCE [LARGE SCALE GENOMIC DNA]</scope>
    <source>
        <strain evidence="4">ASF017062</strain>
        <tissue evidence="4">Abdomen</tissue>
    </source>
</reference>
<feature type="coiled-coil region" evidence="1">
    <location>
        <begin position="291"/>
        <end position="375"/>
    </location>
</feature>
<dbReference type="Proteomes" id="UP001432146">
    <property type="component" value="Unassembled WGS sequence"/>
</dbReference>
<sequence>MGTDSIMSLVTLVLLLATVSITLASSQATEISDKGLHVTQAPIKLDKNLRRALLKALTDLEAESAEQHRDELETIVQRDTNEFEGVAKKNLNDDLGVQKTTFSFKSFPSDDDIPSEDKLQNSNSVEAVRYVTLKTPVMNIEKATQEDARSFHVQNVVLPTKKPMTFGAKTEPRSEQREKTTQATVNTFSVNRVESLTLKPTVEISESLTGSATNGIAAANALVAPKPTEVAPVVSPAGNATVTDSNESKDKTEEVKIFQAPLVAAFTVQQDERGVPKSVVPIFRSPNDGQALTLQEQLEFKQQLLEKQLAELHQQQIQQTQFLVRQQQLYEQQLRQKQQQQQFYLQEQARIKQLEEQAKLKQLEEQARIKQFEEQRLNRFQPQRPVPQKQFFFEPSNNFLTFQPPVESNVHLQPSLTLEVPNVAAPPAFQSTFQSDQLRLQSFRQHQQPQHQLQQQQLPQLQHPQQLQQLQQLQQPQQQLQQQQQHQQQRLQQSVSSFSGDFQPSVASTSRFNRQEAFNSVGNFGFNVDSKASRGNFGFNPPQRTPAHFFNPFTQFKPQTKPPTPARQIQHLLYQSGIAGDLSNVQGIGNPEDVNIVSKVLALNVGALPNNQFTTSTGKTSA</sequence>
<evidence type="ECO:0000256" key="1">
    <source>
        <dbReference type="SAM" id="Coils"/>
    </source>
</evidence>
<evidence type="ECO:0000256" key="2">
    <source>
        <dbReference type="SAM" id="MobiDB-lite"/>
    </source>
</evidence>
<proteinExistence type="predicted"/>
<dbReference type="EMBL" id="JAWNGG020000073">
    <property type="protein sequence ID" value="KAK9303702.1"/>
    <property type="molecule type" value="Genomic_DNA"/>
</dbReference>
<comment type="caution">
    <text evidence="4">The sequence shown here is derived from an EMBL/GenBank/DDBJ whole genome shotgun (WGS) entry which is preliminary data.</text>
</comment>
<accession>A0AAW1A3J2</accession>
<keyword evidence="5" id="KW-1185">Reference proteome</keyword>
<evidence type="ECO:0000313" key="5">
    <source>
        <dbReference type="Proteomes" id="UP001432146"/>
    </source>
</evidence>
<evidence type="ECO:0000256" key="3">
    <source>
        <dbReference type="SAM" id="SignalP"/>
    </source>
</evidence>
<gene>
    <name evidence="4" type="ORF">QLX08_004700</name>
</gene>
<evidence type="ECO:0000313" key="4">
    <source>
        <dbReference type="EMBL" id="KAK9303702.1"/>
    </source>
</evidence>
<name>A0AAW1A3J2_9HYME</name>
<feature type="signal peptide" evidence="3">
    <location>
        <begin position="1"/>
        <end position="24"/>
    </location>
</feature>
<feature type="compositionally biased region" description="Polar residues" evidence="2">
    <location>
        <begin position="494"/>
        <end position="507"/>
    </location>
</feature>
<feature type="compositionally biased region" description="Low complexity" evidence="2">
    <location>
        <begin position="481"/>
        <end position="493"/>
    </location>
</feature>
<keyword evidence="3" id="KW-0732">Signal</keyword>
<protein>
    <submittedName>
        <fullName evidence="4">Uncharacterized protein</fullName>
    </submittedName>
</protein>